<feature type="chain" id="PRO_5040345749" description="Ecp2 effector protein-like domain-containing protein" evidence="1">
    <location>
        <begin position="23"/>
        <end position="183"/>
    </location>
</feature>
<accession>A0A9Q0AQH3</accession>
<dbReference type="EMBL" id="JAFIMR010000010">
    <property type="protein sequence ID" value="KAI1873537.1"/>
    <property type="molecule type" value="Genomic_DNA"/>
</dbReference>
<keyword evidence="1" id="KW-0732">Signal</keyword>
<evidence type="ECO:0000313" key="3">
    <source>
        <dbReference type="EMBL" id="KAI1873537.1"/>
    </source>
</evidence>
<feature type="domain" description="Ecp2 effector protein-like" evidence="2">
    <location>
        <begin position="71"/>
        <end position="169"/>
    </location>
</feature>
<evidence type="ECO:0000259" key="2">
    <source>
        <dbReference type="Pfam" id="PF14856"/>
    </source>
</evidence>
<protein>
    <recommendedName>
        <fullName evidence="2">Ecp2 effector protein-like domain-containing protein</fullName>
    </recommendedName>
</protein>
<gene>
    <name evidence="3" type="ORF">JX265_005159</name>
</gene>
<comment type="caution">
    <text evidence="3">The sequence shown here is derived from an EMBL/GenBank/DDBJ whole genome shotgun (WGS) entry which is preliminary data.</text>
</comment>
<name>A0A9Q0AQH3_9PEZI</name>
<feature type="signal peptide" evidence="1">
    <location>
        <begin position="1"/>
        <end position="22"/>
    </location>
</feature>
<dbReference type="AlphaFoldDB" id="A0A9Q0AQH3"/>
<evidence type="ECO:0000256" key="1">
    <source>
        <dbReference type="SAM" id="SignalP"/>
    </source>
</evidence>
<organism evidence="3 4">
    <name type="scientific">Neoarthrinium moseri</name>
    <dbReference type="NCBI Taxonomy" id="1658444"/>
    <lineage>
        <taxon>Eukaryota</taxon>
        <taxon>Fungi</taxon>
        <taxon>Dikarya</taxon>
        <taxon>Ascomycota</taxon>
        <taxon>Pezizomycotina</taxon>
        <taxon>Sordariomycetes</taxon>
        <taxon>Xylariomycetidae</taxon>
        <taxon>Amphisphaeriales</taxon>
        <taxon>Apiosporaceae</taxon>
        <taxon>Neoarthrinium</taxon>
    </lineage>
</organism>
<keyword evidence="4" id="KW-1185">Reference proteome</keyword>
<proteinExistence type="predicted"/>
<evidence type="ECO:0000313" key="4">
    <source>
        <dbReference type="Proteomes" id="UP000829685"/>
    </source>
</evidence>
<dbReference type="Pfam" id="PF14856">
    <property type="entry name" value="Hce2"/>
    <property type="match status" value="1"/>
</dbReference>
<reference evidence="3" key="1">
    <citation type="submission" date="2021-03" db="EMBL/GenBank/DDBJ databases">
        <title>Revisited historic fungal species revealed as producer of novel bioactive compounds through whole genome sequencing and comparative genomics.</title>
        <authorList>
            <person name="Vignolle G.A."/>
            <person name="Hochenegger N."/>
            <person name="Mach R.L."/>
            <person name="Mach-Aigner A.R."/>
            <person name="Javad Rahimi M."/>
            <person name="Salim K.A."/>
            <person name="Chan C.M."/>
            <person name="Lim L.B.L."/>
            <person name="Cai F."/>
            <person name="Druzhinina I.S."/>
            <person name="U'Ren J.M."/>
            <person name="Derntl C."/>
        </authorList>
    </citation>
    <scope>NUCLEOTIDE SEQUENCE</scope>
    <source>
        <strain evidence="3">TUCIM 5799</strain>
    </source>
</reference>
<dbReference type="InterPro" id="IPR029226">
    <property type="entry name" value="Ecp2-like"/>
</dbReference>
<sequence>MYLPNMLLTLLLQASSLTLTLASPVLSPRASGPACTYLDSIATAPSCPGGCCGWKLTPTSSPFCEASAGTSTVALAGSSATAGWLDACAALRRSVSDGRANYILTTFQQGMFHAVADGGGCRFEVSVNQPEDGNDPFRIASSDVAAFLDAGLAVVAGAGQRGATGSTSCYGYDLTWRMVPPGN</sequence>
<dbReference type="Proteomes" id="UP000829685">
    <property type="component" value="Unassembled WGS sequence"/>
</dbReference>